<feature type="transmembrane region" description="Helical" evidence="1">
    <location>
        <begin position="47"/>
        <end position="68"/>
    </location>
</feature>
<name>B7KAW7_GLOC7</name>
<keyword evidence="4" id="KW-1185">Reference proteome</keyword>
<evidence type="ECO:0000259" key="2">
    <source>
        <dbReference type="Pfam" id="PF02517"/>
    </source>
</evidence>
<dbReference type="EMBL" id="CP001291">
    <property type="protein sequence ID" value="ACK70077.1"/>
    <property type="molecule type" value="Genomic_DNA"/>
</dbReference>
<dbReference type="AlphaFoldDB" id="B7KAW7"/>
<dbReference type="NCBIfam" id="TIGR01167">
    <property type="entry name" value="LPXTG_anchor"/>
    <property type="match status" value="1"/>
</dbReference>
<feature type="transmembrane region" description="Helical" evidence="1">
    <location>
        <begin position="94"/>
        <end position="115"/>
    </location>
</feature>
<dbReference type="PANTHER" id="PTHR39430:SF1">
    <property type="entry name" value="PROTEASE"/>
    <property type="match status" value="1"/>
</dbReference>
<keyword evidence="1" id="KW-1133">Transmembrane helix</keyword>
<dbReference type="InterPro" id="IPR003675">
    <property type="entry name" value="Rce1/LyrA-like_dom"/>
</dbReference>
<dbReference type="PANTHER" id="PTHR39430">
    <property type="entry name" value="MEMBRANE-ASSOCIATED PROTEASE-RELATED"/>
    <property type="match status" value="1"/>
</dbReference>
<dbReference type="KEGG" id="cyc:PCC7424_1639"/>
<accession>B7KAW7</accession>
<dbReference type="GO" id="GO:0080120">
    <property type="term" value="P:CAAX-box protein maturation"/>
    <property type="evidence" value="ECO:0007669"/>
    <property type="project" value="UniProtKB-ARBA"/>
</dbReference>
<evidence type="ECO:0000313" key="4">
    <source>
        <dbReference type="Proteomes" id="UP000002384"/>
    </source>
</evidence>
<gene>
    <name evidence="3" type="ordered locus">PCC7424_1639</name>
</gene>
<feature type="transmembrane region" description="Helical" evidence="1">
    <location>
        <begin position="21"/>
        <end position="41"/>
    </location>
</feature>
<protein>
    <submittedName>
        <fullName evidence="3">Abortive infection protein</fullName>
    </submittedName>
</protein>
<proteinExistence type="predicted"/>
<evidence type="ECO:0000313" key="3">
    <source>
        <dbReference type="EMBL" id="ACK70077.1"/>
    </source>
</evidence>
<reference evidence="4" key="1">
    <citation type="journal article" date="2011" name="MBio">
        <title>Novel metabolic attributes of the genus Cyanothece, comprising a group of unicellular nitrogen-fixing Cyanobacteria.</title>
        <authorList>
            <person name="Bandyopadhyay A."/>
            <person name="Elvitigala T."/>
            <person name="Welsh E."/>
            <person name="Stockel J."/>
            <person name="Liberton M."/>
            <person name="Min H."/>
            <person name="Sherman L.A."/>
            <person name="Pakrasi H.B."/>
        </authorList>
    </citation>
    <scope>NUCLEOTIDE SEQUENCE [LARGE SCALE GENOMIC DNA]</scope>
    <source>
        <strain evidence="4">PCC 7424</strain>
    </source>
</reference>
<feature type="transmembrane region" description="Helical" evidence="1">
    <location>
        <begin position="127"/>
        <end position="149"/>
    </location>
</feature>
<dbReference type="GO" id="GO:0004175">
    <property type="term" value="F:endopeptidase activity"/>
    <property type="evidence" value="ECO:0007669"/>
    <property type="project" value="UniProtKB-ARBA"/>
</dbReference>
<dbReference type="HOGENOM" id="CLU_062525_0_0_3"/>
<dbReference type="eggNOG" id="COG1266">
    <property type="taxonomic scope" value="Bacteria"/>
</dbReference>
<dbReference type="RefSeq" id="WP_012599021.1">
    <property type="nucleotide sequence ID" value="NC_011729.1"/>
</dbReference>
<dbReference type="STRING" id="65393.PCC7424_1639"/>
<feature type="transmembrane region" description="Helical" evidence="1">
    <location>
        <begin position="218"/>
        <end position="234"/>
    </location>
</feature>
<dbReference type="Proteomes" id="UP000002384">
    <property type="component" value="Chromosome"/>
</dbReference>
<organism evidence="3 4">
    <name type="scientific">Gloeothece citriformis (strain PCC 7424)</name>
    <name type="common">Cyanothece sp. (strain PCC 7424)</name>
    <dbReference type="NCBI Taxonomy" id="65393"/>
    <lineage>
        <taxon>Bacteria</taxon>
        <taxon>Bacillati</taxon>
        <taxon>Cyanobacteriota</taxon>
        <taxon>Cyanophyceae</taxon>
        <taxon>Oscillatoriophycideae</taxon>
        <taxon>Chroococcales</taxon>
        <taxon>Aphanothecaceae</taxon>
        <taxon>Gloeothece</taxon>
        <taxon>Gloeothece citriformis</taxon>
    </lineage>
</organism>
<sequence>MKITLLTQNIHTYPAPIRIGLFLLILLFLWLPFALPIYLTLNNNDPNLVSILTMGLLYIEFMILLRYWSQQVYQNRQGLNYYGLVWNRKNGIELVNGLSIGFVFTLALFIVEALLGWVKFQSPSPNFWSIVVEGLLVGLGIGLAEELLFRGWILDELQRDYNPKIALWSNSILFGILHFLKPLSEIIRTFPQFPALVLLGLTLVWAKWSCCGRLGMSIGLHWGLVWGYYLINVGKLVSYTDNISPWITGVDKNPLAGLMGLLFLSLLAGIMRRKAKRFS</sequence>
<keyword evidence="1" id="KW-0472">Membrane</keyword>
<evidence type="ECO:0000256" key="1">
    <source>
        <dbReference type="SAM" id="Phobius"/>
    </source>
</evidence>
<feature type="transmembrane region" description="Helical" evidence="1">
    <location>
        <begin position="254"/>
        <end position="271"/>
    </location>
</feature>
<dbReference type="Pfam" id="PF02517">
    <property type="entry name" value="Rce1-like"/>
    <property type="match status" value="1"/>
</dbReference>
<keyword evidence="1" id="KW-0812">Transmembrane</keyword>
<feature type="domain" description="CAAX prenyl protease 2/Lysostaphin resistance protein A-like" evidence="2">
    <location>
        <begin position="129"/>
        <end position="224"/>
    </location>
</feature>